<feature type="transmembrane region" description="Helical" evidence="5">
    <location>
        <begin position="416"/>
        <end position="441"/>
    </location>
</feature>
<gene>
    <name evidence="7" type="ORF">SAMN05216548_12025</name>
</gene>
<feature type="transmembrane region" description="Helical" evidence="5">
    <location>
        <begin position="37"/>
        <end position="54"/>
    </location>
</feature>
<name>A0A1H9PI34_9HYPH</name>
<sequence>MPQLSRGSMSLAFYVAPAAITPASMRDSMSAACRRQVKLMLLILALAAPAFAGGASALRLAFPVAVAGIALWLLVRHPFGRFLSFVLWLFVLTPFVRRIVDFQAGWQEVNVLMVAPYAAASLCLGSLVALIVPGRLQPGAPGGNRPGPSAGLRGGGLFLAVVLAVTYGLILALLHDHIANGMFDALRWAVPPALGVAIVLNRADHPALRTEVEAFMLVATPAAALYGLYQFVQIPPWDANWMNNVDMNTIGSPLPYQVRIFGTLNSPGPYAFFLSIGIVLLLCSRHRLRWLGITTGTLALLLSFVRTSWLGLALCLAFMALTAPRAVRASMLGLIGAAILIPPLLMLDPDIGETITGRFESFGSLGKDESASARLFQYRTFVDALDRDPLGQGLALHGATASQVSVRSYEVIDGGFIEILASLGLVGGLVYLFSVTGLVLIPQIQPNGRTGDMLDIGYRAFSVAGLFTLLSGTCTVGEGGIFFWLAVAMPIAALPSPATAPRTSAPGAAPGAAPTT</sequence>
<dbReference type="Proteomes" id="UP000199647">
    <property type="component" value="Unassembled WGS sequence"/>
</dbReference>
<dbReference type="PANTHER" id="PTHR37422:SF23">
    <property type="entry name" value="TEICHURONIC ACID BIOSYNTHESIS PROTEIN TUAE"/>
    <property type="match status" value="1"/>
</dbReference>
<feature type="transmembrane region" description="Helical" evidence="5">
    <location>
        <begin position="327"/>
        <end position="347"/>
    </location>
</feature>
<dbReference type="PANTHER" id="PTHR37422">
    <property type="entry name" value="TEICHURONIC ACID BIOSYNTHESIS PROTEIN TUAE"/>
    <property type="match status" value="1"/>
</dbReference>
<reference evidence="7 8" key="1">
    <citation type="submission" date="2016-10" db="EMBL/GenBank/DDBJ databases">
        <authorList>
            <person name="de Groot N.N."/>
        </authorList>
    </citation>
    <scope>NUCLEOTIDE SEQUENCE [LARGE SCALE GENOMIC DNA]</scope>
    <source>
        <strain evidence="7 8">A52C2</strain>
    </source>
</reference>
<organism evidence="7 8">
    <name type="scientific">Faunimonas pinastri</name>
    <dbReference type="NCBI Taxonomy" id="1855383"/>
    <lineage>
        <taxon>Bacteria</taxon>
        <taxon>Pseudomonadati</taxon>
        <taxon>Pseudomonadota</taxon>
        <taxon>Alphaproteobacteria</taxon>
        <taxon>Hyphomicrobiales</taxon>
        <taxon>Afifellaceae</taxon>
        <taxon>Faunimonas</taxon>
    </lineage>
</organism>
<dbReference type="GO" id="GO:0016874">
    <property type="term" value="F:ligase activity"/>
    <property type="evidence" value="ECO:0007669"/>
    <property type="project" value="UniProtKB-KW"/>
</dbReference>
<dbReference type="Pfam" id="PF04932">
    <property type="entry name" value="Wzy_C"/>
    <property type="match status" value="1"/>
</dbReference>
<dbReference type="GO" id="GO:0016020">
    <property type="term" value="C:membrane"/>
    <property type="evidence" value="ECO:0007669"/>
    <property type="project" value="UniProtKB-SubCell"/>
</dbReference>
<keyword evidence="2 5" id="KW-0812">Transmembrane</keyword>
<feature type="transmembrane region" description="Helical" evidence="5">
    <location>
        <begin position="154"/>
        <end position="173"/>
    </location>
</feature>
<evidence type="ECO:0000313" key="8">
    <source>
        <dbReference type="Proteomes" id="UP000199647"/>
    </source>
</evidence>
<evidence type="ECO:0000256" key="5">
    <source>
        <dbReference type="SAM" id="Phobius"/>
    </source>
</evidence>
<comment type="subcellular location">
    <subcellularLocation>
        <location evidence="1">Membrane</location>
        <topology evidence="1">Multi-pass membrane protein</topology>
    </subcellularLocation>
</comment>
<evidence type="ECO:0000256" key="1">
    <source>
        <dbReference type="ARBA" id="ARBA00004141"/>
    </source>
</evidence>
<feature type="transmembrane region" description="Helical" evidence="5">
    <location>
        <begin position="112"/>
        <end position="133"/>
    </location>
</feature>
<feature type="transmembrane region" description="Helical" evidence="5">
    <location>
        <begin position="270"/>
        <end position="288"/>
    </location>
</feature>
<dbReference type="InterPro" id="IPR007016">
    <property type="entry name" value="O-antigen_ligase-rel_domated"/>
</dbReference>
<dbReference type="STRING" id="1855383.SAMN05216548_12025"/>
<keyword evidence="8" id="KW-1185">Reference proteome</keyword>
<feature type="domain" description="O-antigen ligase-related" evidence="6">
    <location>
        <begin position="295"/>
        <end position="432"/>
    </location>
</feature>
<feature type="transmembrane region" description="Helical" evidence="5">
    <location>
        <begin position="461"/>
        <end position="487"/>
    </location>
</feature>
<feature type="transmembrane region" description="Helical" evidence="5">
    <location>
        <begin position="82"/>
        <end position="100"/>
    </location>
</feature>
<keyword evidence="4 5" id="KW-0472">Membrane</keyword>
<dbReference type="EMBL" id="FOFG01000020">
    <property type="protein sequence ID" value="SER47509.1"/>
    <property type="molecule type" value="Genomic_DNA"/>
</dbReference>
<keyword evidence="7" id="KW-0436">Ligase</keyword>
<protein>
    <submittedName>
        <fullName evidence="7">O-Antigen ligase</fullName>
    </submittedName>
</protein>
<evidence type="ECO:0000259" key="6">
    <source>
        <dbReference type="Pfam" id="PF04932"/>
    </source>
</evidence>
<proteinExistence type="predicted"/>
<keyword evidence="3 5" id="KW-1133">Transmembrane helix</keyword>
<dbReference type="InterPro" id="IPR051533">
    <property type="entry name" value="WaaL-like"/>
</dbReference>
<evidence type="ECO:0000256" key="4">
    <source>
        <dbReference type="ARBA" id="ARBA00023136"/>
    </source>
</evidence>
<evidence type="ECO:0000256" key="2">
    <source>
        <dbReference type="ARBA" id="ARBA00022692"/>
    </source>
</evidence>
<feature type="transmembrane region" description="Helical" evidence="5">
    <location>
        <begin position="215"/>
        <end position="232"/>
    </location>
</feature>
<evidence type="ECO:0000313" key="7">
    <source>
        <dbReference type="EMBL" id="SER47509.1"/>
    </source>
</evidence>
<dbReference type="AlphaFoldDB" id="A0A1H9PI34"/>
<evidence type="ECO:0000256" key="3">
    <source>
        <dbReference type="ARBA" id="ARBA00022989"/>
    </source>
</evidence>
<accession>A0A1H9PI34</accession>